<dbReference type="EMBL" id="CP036525">
    <property type="protein sequence ID" value="QDT06912.1"/>
    <property type="molecule type" value="Genomic_DNA"/>
</dbReference>
<accession>A0A517NIF7</accession>
<evidence type="ECO:0000259" key="1">
    <source>
        <dbReference type="PROSITE" id="PS51208"/>
    </source>
</evidence>
<dbReference type="InterPro" id="IPR036709">
    <property type="entry name" value="Autotransporte_beta_dom_sf"/>
</dbReference>
<organism evidence="2 3">
    <name type="scientific">Rubripirellula lacrimiformis</name>
    <dbReference type="NCBI Taxonomy" id="1930273"/>
    <lineage>
        <taxon>Bacteria</taxon>
        <taxon>Pseudomonadati</taxon>
        <taxon>Planctomycetota</taxon>
        <taxon>Planctomycetia</taxon>
        <taxon>Pirellulales</taxon>
        <taxon>Pirellulaceae</taxon>
        <taxon>Rubripirellula</taxon>
    </lineage>
</organism>
<reference evidence="2 3" key="1">
    <citation type="submission" date="2019-02" db="EMBL/GenBank/DDBJ databases">
        <title>Deep-cultivation of Planctomycetes and their phenomic and genomic characterization uncovers novel biology.</title>
        <authorList>
            <person name="Wiegand S."/>
            <person name="Jogler M."/>
            <person name="Boedeker C."/>
            <person name="Pinto D."/>
            <person name="Vollmers J."/>
            <person name="Rivas-Marin E."/>
            <person name="Kohn T."/>
            <person name="Peeters S.H."/>
            <person name="Heuer A."/>
            <person name="Rast P."/>
            <person name="Oberbeckmann S."/>
            <person name="Bunk B."/>
            <person name="Jeske O."/>
            <person name="Meyerdierks A."/>
            <person name="Storesund J.E."/>
            <person name="Kallscheuer N."/>
            <person name="Luecker S."/>
            <person name="Lage O.M."/>
            <person name="Pohl T."/>
            <person name="Merkel B.J."/>
            <person name="Hornburger P."/>
            <person name="Mueller R.-W."/>
            <person name="Bruemmer F."/>
            <person name="Labrenz M."/>
            <person name="Spormann A.M."/>
            <person name="Op den Camp H."/>
            <person name="Overmann J."/>
            <person name="Amann R."/>
            <person name="Jetten M.S.M."/>
            <person name="Mascher T."/>
            <person name="Medema M.H."/>
            <person name="Devos D.P."/>
            <person name="Kaster A.-K."/>
            <person name="Ovreas L."/>
            <person name="Rohde M."/>
            <person name="Galperin M.Y."/>
            <person name="Jogler C."/>
        </authorList>
    </citation>
    <scope>NUCLEOTIDE SEQUENCE [LARGE SCALE GENOMIC DNA]</scope>
    <source>
        <strain evidence="2 3">K22_7</strain>
    </source>
</reference>
<protein>
    <submittedName>
        <fullName evidence="2">Autotransporter beta-domain protein</fullName>
    </submittedName>
</protein>
<name>A0A517NIF7_9BACT</name>
<dbReference type="AlphaFoldDB" id="A0A517NIF7"/>
<dbReference type="InterPro" id="IPR005546">
    <property type="entry name" value="Autotransporte_beta"/>
</dbReference>
<keyword evidence="3" id="KW-1185">Reference proteome</keyword>
<evidence type="ECO:0000313" key="3">
    <source>
        <dbReference type="Proteomes" id="UP000318538"/>
    </source>
</evidence>
<dbReference type="PROSITE" id="PS51208">
    <property type="entry name" value="AUTOTRANSPORTER"/>
    <property type="match status" value="1"/>
</dbReference>
<gene>
    <name evidence="2" type="ORF">K227x_53350</name>
</gene>
<dbReference type="SUPFAM" id="SSF103515">
    <property type="entry name" value="Autotransporter"/>
    <property type="match status" value="1"/>
</dbReference>
<evidence type="ECO:0000313" key="2">
    <source>
        <dbReference type="EMBL" id="QDT06912.1"/>
    </source>
</evidence>
<dbReference type="KEGG" id="rlc:K227x_53350"/>
<proteinExistence type="predicted"/>
<sequence>MDRMASADTSEKLMTMLSSPFRITGTRSFCRALVACCVLLHAQDARSADVIVDNLSDAGGGSLRAAIGTAAAGDRIVFDIPGGGTIILLSDLPTITDSITFANDNVAAVVIDRVGNSAISATGGTIDLGDLNLTGDASPDIVLSPSTTLIGDLDQVTANVTASGAIAPGANGNVGTVGTLFITGDLDATDATIQVDILGDVPSNDLIDVDGNVTVTDSTLVPTFAGSAYSVGDTFSVIEATGVVTPAFANAADVFQLSLNPFLEATINMSPSSVELAVRDNDVTFASVLEGCNQLAAAAELDRLRLGPPATAGQLGAIADLRNGIMSRVNNAVNQLSGTIYTSLVDGQIQQVQNNIHGFRDRIVLHSDSFNELGRWTPWARAYGSTMSVDPDDCLTPGYRQQSAGLDLGTGLLWASGIGVHGFARLGSTDTQLRDVNQDADTDSYRFGGSVQYVGEVMYLVGASGFGFQDHSVERSLSEFGAGQSAGSKFDGTDQFAYVEAGTALTAGDSVLLSFVSLQGIHVETDSAVETGTSEFSLSVNGLDEDSIRSMVGLSISKSNMTGIGMATTQIRGGWLHEFGDTTRITANRLNASITPSDFRVQSSDTGRDWLSVGGQLDWAILFGGQLTLAYQGNLNQHTAFQSGLIGARWLW</sequence>
<feature type="domain" description="Autotransporter" evidence="1">
    <location>
        <begin position="371"/>
        <end position="652"/>
    </location>
</feature>
<dbReference type="Gene3D" id="2.40.128.130">
    <property type="entry name" value="Autotransporter beta-domain"/>
    <property type="match status" value="1"/>
</dbReference>
<dbReference type="Proteomes" id="UP000318538">
    <property type="component" value="Chromosome"/>
</dbReference>
<dbReference type="Pfam" id="PF03797">
    <property type="entry name" value="Autotransporter"/>
    <property type="match status" value="1"/>
</dbReference>
<dbReference type="SMART" id="SM00869">
    <property type="entry name" value="Autotransporter"/>
    <property type="match status" value="1"/>
</dbReference>